<dbReference type="InterPro" id="IPR036291">
    <property type="entry name" value="NAD(P)-bd_dom_sf"/>
</dbReference>
<dbReference type="Gene3D" id="3.40.50.720">
    <property type="entry name" value="NAD(P)-binding Rossmann-like Domain"/>
    <property type="match status" value="1"/>
</dbReference>
<keyword evidence="2" id="KW-0560">Oxidoreductase</keyword>
<evidence type="ECO:0000256" key="4">
    <source>
        <dbReference type="ARBA" id="ARBA00042988"/>
    </source>
</evidence>
<dbReference type="InterPro" id="IPR050984">
    <property type="entry name" value="Gfo/Idh/MocA_domain"/>
</dbReference>
<feature type="domain" description="GFO/IDH/MocA-like oxidoreductase" evidence="7">
    <location>
        <begin position="161"/>
        <end position="293"/>
    </location>
</feature>
<proteinExistence type="inferred from homology"/>
<dbReference type="AlphaFoldDB" id="A0A9P3GP20"/>
<comment type="similarity">
    <text evidence="1">Belongs to the Gfo/Idh/MocA family.</text>
</comment>
<comment type="catalytic activity">
    <reaction evidence="5">
        <text>D-xylose + NADP(+) = D-xylono-1,5-lactone + NADPH + H(+)</text>
        <dbReference type="Rhea" id="RHEA:22000"/>
        <dbReference type="ChEBI" id="CHEBI:15378"/>
        <dbReference type="ChEBI" id="CHEBI:15867"/>
        <dbReference type="ChEBI" id="CHEBI:53455"/>
        <dbReference type="ChEBI" id="CHEBI:57783"/>
        <dbReference type="ChEBI" id="CHEBI:58349"/>
        <dbReference type="EC" id="1.1.1.179"/>
    </reaction>
</comment>
<dbReference type="EMBL" id="BPQB01000076">
    <property type="protein sequence ID" value="GJE97739.1"/>
    <property type="molecule type" value="Genomic_DNA"/>
</dbReference>
<accession>A0A9P3GP20</accession>
<sequence>MTSLYGLVQRLYKVNYPPRLPKSTEASVIRFGILGAAKIAPTAFIKPALSHPEVVVYAVAARNLEKAREYAKTHGIEKVYGGSDAYQKLLDDPNVDAIYNPLPNGLHHEWTMKALHAGKHVLLEKPSSDTAEDTREMFEYAQSKGLVLLEAFHYRFHPAVHRLKAIFDSGELGPIKHAEAVMKLPKGYIPDGDIRFDYNLGGGTMMDMGCYVTNLLRYIFGTDPLEVLSATADVVPTASGEPSKIDLGTTATFAFPGDATGTATCHMRMPHALGFIPRFPVMQLTVTCERGELSMFNFMIPTMYHTIQVVVREGKGGKSAKKRVEKVYKPTEPGKKGEDWWITYRYQLEAFVDKVKGREPDYWISAEDSISNIFWVQKVYEKTGLGSRPKSTFKLPVD</sequence>
<dbReference type="SUPFAM" id="SSF51735">
    <property type="entry name" value="NAD(P)-binding Rossmann-fold domains"/>
    <property type="match status" value="1"/>
</dbReference>
<keyword evidence="9" id="KW-1185">Reference proteome</keyword>
<organism evidence="8 9">
    <name type="scientific">Phanerochaete sordida</name>
    <dbReference type="NCBI Taxonomy" id="48140"/>
    <lineage>
        <taxon>Eukaryota</taxon>
        <taxon>Fungi</taxon>
        <taxon>Dikarya</taxon>
        <taxon>Basidiomycota</taxon>
        <taxon>Agaricomycotina</taxon>
        <taxon>Agaricomycetes</taxon>
        <taxon>Polyporales</taxon>
        <taxon>Phanerochaetaceae</taxon>
        <taxon>Phanerochaete</taxon>
    </lineage>
</organism>
<dbReference type="Gene3D" id="3.30.360.10">
    <property type="entry name" value="Dihydrodipicolinate Reductase, domain 2"/>
    <property type="match status" value="1"/>
</dbReference>
<dbReference type="InterPro" id="IPR055170">
    <property type="entry name" value="GFO_IDH_MocA-like_dom"/>
</dbReference>
<evidence type="ECO:0000256" key="3">
    <source>
        <dbReference type="ARBA" id="ARBA00038984"/>
    </source>
</evidence>
<dbReference type="PANTHER" id="PTHR22604:SF105">
    <property type="entry name" value="TRANS-1,2-DIHYDROBENZENE-1,2-DIOL DEHYDROGENASE"/>
    <property type="match status" value="1"/>
</dbReference>
<dbReference type="EC" id="1.1.1.179" evidence="3"/>
<evidence type="ECO:0000259" key="6">
    <source>
        <dbReference type="Pfam" id="PF01408"/>
    </source>
</evidence>
<gene>
    <name evidence="8" type="ORF">PsYK624_139600</name>
</gene>
<protein>
    <recommendedName>
        <fullName evidence="3">D-xylose 1-dehydrogenase (NADP(+), D-xylono-1,5-lactone-forming)</fullName>
        <ecNumber evidence="3">1.1.1.179</ecNumber>
    </recommendedName>
    <alternativeName>
        <fullName evidence="4">D-xylose-NADP dehydrogenase</fullName>
    </alternativeName>
</protein>
<comment type="caution">
    <text evidence="8">The sequence shown here is derived from an EMBL/GenBank/DDBJ whole genome shotgun (WGS) entry which is preliminary data.</text>
</comment>
<feature type="domain" description="Gfo/Idh/MocA-like oxidoreductase N-terminal" evidence="6">
    <location>
        <begin position="29"/>
        <end position="149"/>
    </location>
</feature>
<evidence type="ECO:0000256" key="1">
    <source>
        <dbReference type="ARBA" id="ARBA00010928"/>
    </source>
</evidence>
<evidence type="ECO:0000313" key="8">
    <source>
        <dbReference type="EMBL" id="GJE97739.1"/>
    </source>
</evidence>
<evidence type="ECO:0000256" key="5">
    <source>
        <dbReference type="ARBA" id="ARBA00049233"/>
    </source>
</evidence>
<dbReference type="GO" id="GO:0047837">
    <property type="term" value="F:D-xylose 1-dehydrogenase (NADP+) activity"/>
    <property type="evidence" value="ECO:0007669"/>
    <property type="project" value="UniProtKB-EC"/>
</dbReference>
<name>A0A9P3GP20_9APHY</name>
<dbReference type="GO" id="GO:0000166">
    <property type="term" value="F:nucleotide binding"/>
    <property type="evidence" value="ECO:0007669"/>
    <property type="project" value="InterPro"/>
</dbReference>
<dbReference type="Pfam" id="PF22725">
    <property type="entry name" value="GFO_IDH_MocA_C3"/>
    <property type="match status" value="1"/>
</dbReference>
<dbReference type="Proteomes" id="UP000703269">
    <property type="component" value="Unassembled WGS sequence"/>
</dbReference>
<evidence type="ECO:0000259" key="7">
    <source>
        <dbReference type="Pfam" id="PF22725"/>
    </source>
</evidence>
<dbReference type="SUPFAM" id="SSF55347">
    <property type="entry name" value="Glyceraldehyde-3-phosphate dehydrogenase-like, C-terminal domain"/>
    <property type="match status" value="1"/>
</dbReference>
<reference evidence="8 9" key="1">
    <citation type="submission" date="2021-08" db="EMBL/GenBank/DDBJ databases">
        <title>Draft Genome Sequence of Phanerochaete sordida strain YK-624.</title>
        <authorList>
            <person name="Mori T."/>
            <person name="Dohra H."/>
            <person name="Suzuki T."/>
            <person name="Kawagishi H."/>
            <person name="Hirai H."/>
        </authorList>
    </citation>
    <scope>NUCLEOTIDE SEQUENCE [LARGE SCALE GENOMIC DNA]</scope>
    <source>
        <strain evidence="8 9">YK-624</strain>
    </source>
</reference>
<dbReference type="PANTHER" id="PTHR22604">
    <property type="entry name" value="OXIDOREDUCTASES"/>
    <property type="match status" value="1"/>
</dbReference>
<evidence type="ECO:0000256" key="2">
    <source>
        <dbReference type="ARBA" id="ARBA00023002"/>
    </source>
</evidence>
<dbReference type="Pfam" id="PF01408">
    <property type="entry name" value="GFO_IDH_MocA"/>
    <property type="match status" value="1"/>
</dbReference>
<evidence type="ECO:0000313" key="9">
    <source>
        <dbReference type="Proteomes" id="UP000703269"/>
    </source>
</evidence>
<dbReference type="InterPro" id="IPR000683">
    <property type="entry name" value="Gfo/Idh/MocA-like_OxRdtase_N"/>
</dbReference>
<dbReference type="OrthoDB" id="64915at2759"/>